<gene>
    <name evidence="5" type="ORF">GGI48_27055</name>
</gene>
<dbReference type="RefSeq" id="WP_179600905.1">
    <property type="nucleotide sequence ID" value="NZ_CP060201.1"/>
</dbReference>
<dbReference type="InterPro" id="IPR022789">
    <property type="entry name" value="ParD"/>
</dbReference>
<evidence type="ECO:0000313" key="5">
    <source>
        <dbReference type="EMBL" id="QNH76886.1"/>
    </source>
</evidence>
<dbReference type="Pfam" id="PF03693">
    <property type="entry name" value="ParD_antitoxin"/>
    <property type="match status" value="1"/>
</dbReference>
<accession>A0A7G8YMI7</accession>
<evidence type="ECO:0000256" key="4">
    <source>
        <dbReference type="ARBA" id="ARBA00037106"/>
    </source>
</evidence>
<comment type="similarity">
    <text evidence="1">Belongs to the ParD antitoxin family.</text>
</comment>
<keyword evidence="3" id="KW-1277">Toxin-antitoxin system</keyword>
<evidence type="ECO:0000256" key="1">
    <source>
        <dbReference type="ARBA" id="ARBA00008580"/>
    </source>
</evidence>
<protein>
    <recommendedName>
        <fullName evidence="2">Antitoxin ParD</fullName>
    </recommendedName>
</protein>
<comment type="function">
    <text evidence="4">Antitoxin component of a type II toxin-antitoxin (TA) system. Neutralizes the effect of toxin ParE.</text>
</comment>
<name>A0A7G8YMI7_9PSED</name>
<dbReference type="PANTHER" id="PTHR36582:SF2">
    <property type="entry name" value="ANTITOXIN PARD"/>
    <property type="match status" value="1"/>
</dbReference>
<sequence>MPTRNVVLTAHQEQLINNLVKSGRYQNASEVMREGLRLLEQRVAEDAAKVEALRQATAIGIADLQQGRFSQVREENLQQYLDELGLEAVATVQEKH</sequence>
<dbReference type="InterPro" id="IPR038296">
    <property type="entry name" value="ParD_sf"/>
</dbReference>
<evidence type="ECO:0000256" key="3">
    <source>
        <dbReference type="ARBA" id="ARBA00022649"/>
    </source>
</evidence>
<reference evidence="6" key="1">
    <citation type="journal article" date="2020" name="Microbiol. Resour. Announc.">
        <title>Complete genome sequences of four natural Pseudomonas isolates that catabolize a wide range of aromatic compounds relevant to lignin valorization.</title>
        <authorList>
            <person name="Hatmaker E.A."/>
            <person name="Presley G."/>
            <person name="Cannon O."/>
            <person name="Guss A.M."/>
            <person name="Elkins J.G."/>
        </authorList>
    </citation>
    <scope>NUCLEOTIDE SEQUENCE [LARGE SCALE GENOMIC DNA]</scope>
    <source>
        <strain evidence="6">H1F5C</strain>
    </source>
</reference>
<evidence type="ECO:0000256" key="2">
    <source>
        <dbReference type="ARBA" id="ARBA00017940"/>
    </source>
</evidence>
<dbReference type="AlphaFoldDB" id="A0A7G8YMI7"/>
<dbReference type="NCBIfam" id="TIGR02606">
    <property type="entry name" value="antidote_CC2985"/>
    <property type="match status" value="1"/>
</dbReference>
<dbReference type="Proteomes" id="UP000515277">
    <property type="component" value="Chromosome"/>
</dbReference>
<evidence type="ECO:0000313" key="6">
    <source>
        <dbReference type="Proteomes" id="UP000515277"/>
    </source>
</evidence>
<dbReference type="SUPFAM" id="SSF47598">
    <property type="entry name" value="Ribbon-helix-helix"/>
    <property type="match status" value="1"/>
</dbReference>
<dbReference type="InterPro" id="IPR010985">
    <property type="entry name" value="Ribbon_hlx_hlx"/>
</dbReference>
<dbReference type="GO" id="GO:0006355">
    <property type="term" value="P:regulation of DNA-templated transcription"/>
    <property type="evidence" value="ECO:0007669"/>
    <property type="project" value="InterPro"/>
</dbReference>
<dbReference type="Gene3D" id="6.10.10.120">
    <property type="entry name" value="Antitoxin ParD1-like"/>
    <property type="match status" value="1"/>
</dbReference>
<dbReference type="PANTHER" id="PTHR36582">
    <property type="entry name" value="ANTITOXIN PARD"/>
    <property type="match status" value="1"/>
</dbReference>
<dbReference type="EMBL" id="CP060201">
    <property type="protein sequence ID" value="QNH76886.1"/>
    <property type="molecule type" value="Genomic_DNA"/>
</dbReference>
<organism evidence="5 6">
    <name type="scientific">Pseudomonas protegens</name>
    <dbReference type="NCBI Taxonomy" id="380021"/>
    <lineage>
        <taxon>Bacteria</taxon>
        <taxon>Pseudomonadati</taxon>
        <taxon>Pseudomonadota</taxon>
        <taxon>Gammaproteobacteria</taxon>
        <taxon>Pseudomonadales</taxon>
        <taxon>Pseudomonadaceae</taxon>
        <taxon>Pseudomonas</taxon>
    </lineage>
</organism>
<proteinExistence type="inferred from homology"/>